<dbReference type="PANTHER" id="PTHR21198">
    <property type="entry name" value="GLUTAMATE RACEMASE"/>
    <property type="match status" value="1"/>
</dbReference>
<dbReference type="Gene3D" id="3.40.50.1860">
    <property type="match status" value="2"/>
</dbReference>
<dbReference type="Proteomes" id="UP000253975">
    <property type="component" value="Unassembled WGS sequence"/>
</dbReference>
<comment type="caution">
    <text evidence="3">The sequence shown here is derived from an EMBL/GenBank/DDBJ whole genome shotgun (WGS) entry which is preliminary data.</text>
</comment>
<name>A0A369LH09_9ACTN</name>
<proteinExistence type="inferred from homology"/>
<dbReference type="NCBIfam" id="TIGR00035">
    <property type="entry name" value="asp_race"/>
    <property type="match status" value="1"/>
</dbReference>
<accession>A0A369LH09</accession>
<dbReference type="PANTHER" id="PTHR21198:SF7">
    <property type="entry name" value="ASPARTATE-GLUTAMATE RACEMASE FAMILY"/>
    <property type="match status" value="1"/>
</dbReference>
<dbReference type="InterPro" id="IPR001920">
    <property type="entry name" value="Asp/Glu_race"/>
</dbReference>
<sequence length="249" mass="26975">MGNENYKKLGIIGGLGPAATATLFARVIDLTEAETDQDHLDITILNRPQTPDRTAFILGKSDESYLPPLHEAALELEDLGCEVLATPCVTGHYRSDEWAAGLQTAHLVHMPRETARYLALAGKRCVGIMATDGTGHARVLQNELEAYGLKAVLPDAENQAKVMSIIYDDVKRGRPANMRAFDEVSAHLREQGCDSVILGCTELSVINAPAKSHGMVVVDAMEVLAIRSVQECGAPVKWDHTALDNVYGE</sequence>
<organism evidence="3 4">
    <name type="scientific">Slackia isoflavoniconvertens</name>
    <dbReference type="NCBI Taxonomy" id="572010"/>
    <lineage>
        <taxon>Bacteria</taxon>
        <taxon>Bacillati</taxon>
        <taxon>Actinomycetota</taxon>
        <taxon>Coriobacteriia</taxon>
        <taxon>Eggerthellales</taxon>
        <taxon>Eggerthellaceae</taxon>
        <taxon>Slackia</taxon>
    </lineage>
</organism>
<keyword evidence="2" id="KW-0413">Isomerase</keyword>
<evidence type="ECO:0000256" key="1">
    <source>
        <dbReference type="ARBA" id="ARBA00007847"/>
    </source>
</evidence>
<reference evidence="3 4" key="1">
    <citation type="journal article" date="2018" name="Elife">
        <title>Discovery and characterization of a prevalent human gut bacterial enzyme sufficient for the inactivation of a family of plant toxins.</title>
        <authorList>
            <person name="Koppel N."/>
            <person name="Bisanz J.E."/>
            <person name="Pandelia M.E."/>
            <person name="Turnbaugh P.J."/>
            <person name="Balskus E.P."/>
        </authorList>
    </citation>
    <scope>NUCLEOTIDE SEQUENCE [LARGE SCALE GENOMIC DNA]</scope>
    <source>
        <strain evidence="3 4">OB21 GAM31</strain>
    </source>
</reference>
<evidence type="ECO:0000313" key="3">
    <source>
        <dbReference type="EMBL" id="RDB58412.1"/>
    </source>
</evidence>
<gene>
    <name evidence="3" type="ORF">C1881_05805</name>
</gene>
<dbReference type="RefSeq" id="WP_114615593.1">
    <property type="nucleotide sequence ID" value="NZ_DBEZRV010000018.1"/>
</dbReference>
<evidence type="ECO:0000313" key="4">
    <source>
        <dbReference type="Proteomes" id="UP000253975"/>
    </source>
</evidence>
<evidence type="ECO:0000256" key="2">
    <source>
        <dbReference type="ARBA" id="ARBA00023235"/>
    </source>
</evidence>
<dbReference type="InterPro" id="IPR004380">
    <property type="entry name" value="Asp_race"/>
</dbReference>
<protein>
    <submittedName>
        <fullName evidence="3">Aspartate racemase</fullName>
    </submittedName>
</protein>
<dbReference type="Pfam" id="PF01177">
    <property type="entry name" value="Asp_Glu_race"/>
    <property type="match status" value="1"/>
</dbReference>
<comment type="similarity">
    <text evidence="1">Belongs to the aspartate/glutamate racemases family.</text>
</comment>
<dbReference type="AlphaFoldDB" id="A0A369LH09"/>
<dbReference type="EMBL" id="PPTO01000008">
    <property type="protein sequence ID" value="RDB58412.1"/>
    <property type="molecule type" value="Genomic_DNA"/>
</dbReference>
<dbReference type="InterPro" id="IPR015942">
    <property type="entry name" value="Asp/Glu/hydantoin_racemase"/>
</dbReference>
<dbReference type="SUPFAM" id="SSF53681">
    <property type="entry name" value="Aspartate/glutamate racemase"/>
    <property type="match status" value="2"/>
</dbReference>
<dbReference type="GO" id="GO:0047661">
    <property type="term" value="F:amino-acid racemase activity"/>
    <property type="evidence" value="ECO:0007669"/>
    <property type="project" value="InterPro"/>
</dbReference>